<sequence>MKSKYKQISILFLAIFLSLSLGVRAEDDEHEDEEAISVHENEEESTEDIQKKIREFMSNTEEGAQLRQFIEKEMPKGTIPWVTQQVSENPYDAYEILQHLMEVREEYLDLKQWQPDVAKIFLDYSRSEVLSHLLSMKIEEGDDSEGTRKKLRQEIEKAFDLKLSLQKAELNNLEDEVEELRTLLKRREDARDKIIERRFNELTGQDEHLEW</sequence>
<keyword evidence="2" id="KW-0732">Signal</keyword>
<dbReference type="RefSeq" id="WP_317833516.1">
    <property type="nucleotide sequence ID" value="NZ_CP136920.1"/>
</dbReference>
<dbReference type="AlphaFoldDB" id="A0AAQ3L888"/>
<organism evidence="3 4">
    <name type="scientific">Rubellicoccus peritrichatus</name>
    <dbReference type="NCBI Taxonomy" id="3080537"/>
    <lineage>
        <taxon>Bacteria</taxon>
        <taxon>Pseudomonadati</taxon>
        <taxon>Verrucomicrobiota</taxon>
        <taxon>Opitutia</taxon>
        <taxon>Puniceicoccales</taxon>
        <taxon>Cerasicoccaceae</taxon>
        <taxon>Rubellicoccus</taxon>
    </lineage>
</organism>
<feature type="coiled-coil region" evidence="1">
    <location>
        <begin position="148"/>
        <end position="193"/>
    </location>
</feature>
<dbReference type="EMBL" id="CP136920">
    <property type="protein sequence ID" value="WOO41120.1"/>
    <property type="molecule type" value="Genomic_DNA"/>
</dbReference>
<evidence type="ECO:0000256" key="1">
    <source>
        <dbReference type="SAM" id="Coils"/>
    </source>
</evidence>
<proteinExistence type="predicted"/>
<evidence type="ECO:0000256" key="2">
    <source>
        <dbReference type="SAM" id="SignalP"/>
    </source>
</evidence>
<evidence type="ECO:0000313" key="3">
    <source>
        <dbReference type="EMBL" id="WOO41120.1"/>
    </source>
</evidence>
<evidence type="ECO:0000313" key="4">
    <source>
        <dbReference type="Proteomes" id="UP001304300"/>
    </source>
</evidence>
<protein>
    <submittedName>
        <fullName evidence="3">Uncharacterized protein</fullName>
    </submittedName>
</protein>
<dbReference type="Proteomes" id="UP001304300">
    <property type="component" value="Chromosome"/>
</dbReference>
<reference evidence="3 4" key="1">
    <citation type="submission" date="2023-10" db="EMBL/GenBank/DDBJ databases">
        <title>Rubellicoccus peritrichatus gen. nov., sp. nov., isolated from an algae of coral reef tank.</title>
        <authorList>
            <person name="Luo J."/>
        </authorList>
    </citation>
    <scope>NUCLEOTIDE SEQUENCE [LARGE SCALE GENOMIC DNA]</scope>
    <source>
        <strain evidence="3 4">CR14</strain>
    </source>
</reference>
<keyword evidence="1" id="KW-0175">Coiled coil</keyword>
<dbReference type="KEGG" id="puo:RZN69_21070"/>
<feature type="chain" id="PRO_5042891760" evidence="2">
    <location>
        <begin position="26"/>
        <end position="211"/>
    </location>
</feature>
<feature type="signal peptide" evidence="2">
    <location>
        <begin position="1"/>
        <end position="25"/>
    </location>
</feature>
<gene>
    <name evidence="3" type="ORF">RZN69_21070</name>
</gene>
<keyword evidence="4" id="KW-1185">Reference proteome</keyword>
<accession>A0AAQ3L888</accession>
<name>A0AAQ3L888_9BACT</name>